<reference evidence="9 11" key="2">
    <citation type="submission" date="2019-05" db="EMBL/GenBank/DDBJ databases">
        <title>Pasteurellaceae isolates from reptiles.</title>
        <authorList>
            <person name="Bojesen A.M."/>
            <person name="Lund E."/>
        </authorList>
    </citation>
    <scope>NUCLEOTIDE SEQUENCE [LARGE SCALE GENOMIC DNA]</scope>
    <source>
        <strain evidence="9 11">ELNT2x</strain>
    </source>
</reference>
<dbReference type="PANTHER" id="PTHR37481:SF1">
    <property type="entry name" value="LIPOPOLYSACCHARIDE EXPORT SYSTEM PROTEIN LPTC"/>
    <property type="match status" value="1"/>
</dbReference>
<dbReference type="NCBIfam" id="TIGR04409">
    <property type="entry name" value="LptC_YrbK"/>
    <property type="match status" value="1"/>
</dbReference>
<evidence type="ECO:0000256" key="4">
    <source>
        <dbReference type="ARBA" id="ARBA00022989"/>
    </source>
</evidence>
<dbReference type="HAMAP" id="MF_01915">
    <property type="entry name" value="LPS_assembly_LptC"/>
    <property type="match status" value="1"/>
</dbReference>
<evidence type="ECO:0000256" key="6">
    <source>
        <dbReference type="HAMAP-Rule" id="MF_01915"/>
    </source>
</evidence>
<dbReference type="EMBL" id="SMCP01000009">
    <property type="protein sequence ID" value="TCV85297.1"/>
    <property type="molecule type" value="Genomic_DNA"/>
</dbReference>
<evidence type="ECO:0000256" key="3">
    <source>
        <dbReference type="ARBA" id="ARBA00022692"/>
    </source>
</evidence>
<evidence type="ECO:0000313" key="8">
    <source>
        <dbReference type="EMBL" id="TCV85297.1"/>
    </source>
</evidence>
<dbReference type="GO" id="GO:0030288">
    <property type="term" value="C:outer membrane-bounded periplasmic space"/>
    <property type="evidence" value="ECO:0007669"/>
    <property type="project" value="TreeGrafter"/>
</dbReference>
<dbReference type="GO" id="GO:0005886">
    <property type="term" value="C:plasma membrane"/>
    <property type="evidence" value="ECO:0007669"/>
    <property type="project" value="UniProtKB-SubCell"/>
</dbReference>
<dbReference type="Proteomes" id="UP000305526">
    <property type="component" value="Unassembled WGS sequence"/>
</dbReference>
<dbReference type="GO" id="GO:0015221">
    <property type="term" value="F:lipopolysaccharide transmembrane transporter activity"/>
    <property type="evidence" value="ECO:0007669"/>
    <property type="project" value="InterPro"/>
</dbReference>
<keyword evidence="11" id="KW-1185">Reference proteome</keyword>
<dbReference type="GO" id="GO:0017089">
    <property type="term" value="F:glycolipid transfer activity"/>
    <property type="evidence" value="ECO:0007669"/>
    <property type="project" value="TreeGrafter"/>
</dbReference>
<reference evidence="8 10" key="1">
    <citation type="submission" date="2019-03" db="EMBL/GenBank/DDBJ databases">
        <title>Genomic Encyclopedia of Type Strains, Phase IV (KMG-IV): sequencing the most valuable type-strain genomes for metagenomic binning, comparative biology and taxonomic classification.</title>
        <authorList>
            <person name="Goeker M."/>
        </authorList>
    </citation>
    <scope>NUCLEOTIDE SEQUENCE [LARGE SCALE GENOMIC DNA]</scope>
    <source>
        <strain evidence="8 10">DSM 28140</strain>
    </source>
</reference>
<keyword evidence="4 6" id="KW-1133">Transmembrane helix</keyword>
<evidence type="ECO:0000256" key="5">
    <source>
        <dbReference type="ARBA" id="ARBA00023136"/>
    </source>
</evidence>
<proteinExistence type="inferred from homology"/>
<evidence type="ECO:0000256" key="2">
    <source>
        <dbReference type="ARBA" id="ARBA00022519"/>
    </source>
</evidence>
<comment type="similarity">
    <text evidence="6 7">Belongs to the LptC family.</text>
</comment>
<comment type="function">
    <text evidence="6">Involved in the assembly of lipopolysaccharide (LPS). Required for the translocation of LPS from the inner membrane to the outer membrane. Facilitates the transfer of LPS from the inner membrane to the periplasmic protein LptA. Could be a docking site for LptA.</text>
</comment>
<keyword evidence="2 6" id="KW-0997">Cell inner membrane</keyword>
<protein>
    <recommendedName>
        <fullName evidence="6 7">Lipopolysaccharide export system protein LptC</fullName>
    </recommendedName>
</protein>
<dbReference type="Gene3D" id="2.60.450.10">
    <property type="entry name" value="Lipopolysaccharide (LPS) transport protein A like domain"/>
    <property type="match status" value="1"/>
</dbReference>
<organism evidence="8 10">
    <name type="scientific">Testudinibacter aquarius</name>
    <dbReference type="NCBI Taxonomy" id="1524974"/>
    <lineage>
        <taxon>Bacteria</taxon>
        <taxon>Pseudomonadati</taxon>
        <taxon>Pseudomonadota</taxon>
        <taxon>Gammaproteobacteria</taxon>
        <taxon>Pasteurellales</taxon>
        <taxon>Pasteurellaceae</taxon>
        <taxon>Testudinibacter</taxon>
    </lineage>
</organism>
<dbReference type="PIRSF" id="PIRSF028513">
    <property type="entry name" value="LptC"/>
    <property type="match status" value="1"/>
</dbReference>
<comment type="function">
    <text evidence="7">Required for the translocation of lipopolysaccharide (LPS) from the inner membrane to the outer membrane.</text>
</comment>
<comment type="caution">
    <text evidence="8">The sequence shown here is derived from an EMBL/GenBank/DDBJ whole genome shotgun (WGS) entry which is preliminary data.</text>
</comment>
<dbReference type="InterPro" id="IPR026265">
    <property type="entry name" value="LptC"/>
</dbReference>
<evidence type="ECO:0000313" key="11">
    <source>
        <dbReference type="Proteomes" id="UP000305526"/>
    </source>
</evidence>
<keyword evidence="3 6" id="KW-0812">Transmembrane</keyword>
<accession>A0A4R3Y1C1</accession>
<keyword evidence="5 6" id="KW-0472">Membrane</keyword>
<evidence type="ECO:0000313" key="10">
    <source>
        <dbReference type="Proteomes" id="UP000294619"/>
    </source>
</evidence>
<dbReference type="Proteomes" id="UP000294619">
    <property type="component" value="Unassembled WGS sequence"/>
</dbReference>
<dbReference type="EMBL" id="VDGV01000039">
    <property type="protein sequence ID" value="TNG92092.1"/>
    <property type="molecule type" value="Genomic_DNA"/>
</dbReference>
<evidence type="ECO:0000256" key="7">
    <source>
        <dbReference type="PIRNR" id="PIRNR028513"/>
    </source>
</evidence>
<dbReference type="PANTHER" id="PTHR37481">
    <property type="entry name" value="LIPOPOLYSACCHARIDE EXPORT SYSTEM PROTEIN LPTC"/>
    <property type="match status" value="1"/>
</dbReference>
<gene>
    <name evidence="6 9" type="primary">lptC</name>
    <name evidence="8" type="ORF">EDC16_10975</name>
    <name evidence="9" type="ORF">FHQ21_05455</name>
</gene>
<evidence type="ECO:0000256" key="1">
    <source>
        <dbReference type="ARBA" id="ARBA00022475"/>
    </source>
</evidence>
<sequence length="198" mass="22235">MTSRWNIVLVVIALALLAWYYSLNQQDNVDLAARIQNSGSPDYIANQMETTLYSLDGRKQYVATADEVEYFQTQGDTLFKAPVVYLFEASKNSDNLVRSWRLSADQAKISKDKILYLNDNVSIQSLLPESKIHSLQTSSAVVNLTTQDITSDTMVSVVGQSFTTTGKSLSGNLRQQIATLKEQVQTHYEIQQNENKNN</sequence>
<dbReference type="RefSeq" id="WP_132967668.1">
    <property type="nucleotide sequence ID" value="NZ_LEKL01000083.1"/>
</dbReference>
<dbReference type="AlphaFoldDB" id="A0A4R3Y1C1"/>
<comment type="subcellular location">
    <subcellularLocation>
        <location evidence="6">Cell inner membrane</location>
        <topology evidence="6">Single-pass membrane protein</topology>
    </subcellularLocation>
</comment>
<dbReference type="GO" id="GO:0043165">
    <property type="term" value="P:Gram-negative-bacterium-type cell outer membrane assembly"/>
    <property type="evidence" value="ECO:0007669"/>
    <property type="project" value="UniProtKB-UniRule"/>
</dbReference>
<comment type="subunit">
    <text evidence="6">Component of the lipopolysaccharide transport and assembly complex. Interacts with LptA and the LptBFG transporter complex.</text>
</comment>
<dbReference type="InterPro" id="IPR010664">
    <property type="entry name" value="LipoPS_assembly_LptC-rel"/>
</dbReference>
<name>A0A4R3Y1C1_9PAST</name>
<dbReference type="Pfam" id="PF06835">
    <property type="entry name" value="LptC"/>
    <property type="match status" value="1"/>
</dbReference>
<keyword evidence="1 6" id="KW-1003">Cell membrane</keyword>
<evidence type="ECO:0000313" key="9">
    <source>
        <dbReference type="EMBL" id="TNG92092.1"/>
    </source>
</evidence>
<dbReference type="InterPro" id="IPR052363">
    <property type="entry name" value="LPS_export_LptC"/>
</dbReference>